<proteinExistence type="predicted"/>
<dbReference type="GO" id="GO:0043565">
    <property type="term" value="F:sequence-specific DNA binding"/>
    <property type="evidence" value="ECO:0007669"/>
    <property type="project" value="InterPro"/>
</dbReference>
<evidence type="ECO:0000259" key="6">
    <source>
        <dbReference type="PROSITE" id="PS50811"/>
    </source>
</evidence>
<comment type="subcellular location">
    <subcellularLocation>
        <location evidence="1">Nucleus</location>
    </subcellularLocation>
</comment>
<evidence type="ECO:0000256" key="3">
    <source>
        <dbReference type="ARBA" id="ARBA00023125"/>
    </source>
</evidence>
<dbReference type="Proteomes" id="UP001159364">
    <property type="component" value="Linkage Group LG08"/>
</dbReference>
<gene>
    <name evidence="7" type="ORF">K2173_008176</name>
</gene>
<protein>
    <recommendedName>
        <fullName evidence="6">WRKY domain-containing protein</fullName>
    </recommendedName>
</protein>
<dbReference type="GO" id="GO:0003700">
    <property type="term" value="F:DNA-binding transcription factor activity"/>
    <property type="evidence" value="ECO:0007669"/>
    <property type="project" value="InterPro"/>
</dbReference>
<feature type="domain" description="WRKY" evidence="6">
    <location>
        <begin position="136"/>
        <end position="199"/>
    </location>
</feature>
<keyword evidence="8" id="KW-1185">Reference proteome</keyword>
<dbReference type="PROSITE" id="PS50811">
    <property type="entry name" value="WRKY"/>
    <property type="match status" value="1"/>
</dbReference>
<dbReference type="InterPro" id="IPR003657">
    <property type="entry name" value="WRKY_dom"/>
</dbReference>
<evidence type="ECO:0000313" key="8">
    <source>
        <dbReference type="Proteomes" id="UP001159364"/>
    </source>
</evidence>
<dbReference type="SMART" id="SM00774">
    <property type="entry name" value="WRKY"/>
    <property type="match status" value="1"/>
</dbReference>
<dbReference type="PANTHER" id="PTHR31282">
    <property type="entry name" value="WRKY TRANSCRIPTION FACTOR 21-RELATED"/>
    <property type="match status" value="1"/>
</dbReference>
<keyword evidence="2" id="KW-0805">Transcription regulation</keyword>
<dbReference type="InterPro" id="IPR036576">
    <property type="entry name" value="WRKY_dom_sf"/>
</dbReference>
<dbReference type="SUPFAM" id="SSF118290">
    <property type="entry name" value="WRKY DNA-binding domain"/>
    <property type="match status" value="1"/>
</dbReference>
<evidence type="ECO:0000256" key="2">
    <source>
        <dbReference type="ARBA" id="ARBA00023015"/>
    </source>
</evidence>
<comment type="caution">
    <text evidence="7">The sequence shown here is derived from an EMBL/GenBank/DDBJ whole genome shotgun (WGS) entry which is preliminary data.</text>
</comment>
<dbReference type="InterPro" id="IPR044810">
    <property type="entry name" value="WRKY_plant"/>
</dbReference>
<sequence length="303" mass="34258">MIKSSRPLSRLTTPTFEMEFFSPETRPFDRNKAIHELLLGRKLANQLKAALIKSTGDDDARELVTGIFNSFSNTLSMLNSAESDEVSRFPASTHLGSPCFDGRKSEDSVESCKPSRLKSRRGCYKRRRTSQSRTIDSPALVDDGHAWRKYGQKVILKSKYSRNYFRCTHKYEQGCQAIKHVQRIDDEPPLYRTTYYGHHTCKPLLKPSEVVLDVIESESSKLLSFTNHFPTKNGGHGSFLHQHQSLSPDFLLPSELSAYDHGDVISGVASSCTTSSHSFGMDIMVEMESVKFEDDVLQFPEFS</sequence>
<accession>A0AAV8UC93</accession>
<name>A0AAV8UC93_9ROSI</name>
<dbReference type="Pfam" id="PF03106">
    <property type="entry name" value="WRKY"/>
    <property type="match status" value="1"/>
</dbReference>
<keyword evidence="4" id="KW-0804">Transcription</keyword>
<dbReference type="Gene3D" id="2.20.25.80">
    <property type="entry name" value="WRKY domain"/>
    <property type="match status" value="1"/>
</dbReference>
<evidence type="ECO:0000256" key="1">
    <source>
        <dbReference type="ARBA" id="ARBA00004123"/>
    </source>
</evidence>
<evidence type="ECO:0000256" key="5">
    <source>
        <dbReference type="ARBA" id="ARBA00023242"/>
    </source>
</evidence>
<dbReference type="AlphaFoldDB" id="A0AAV8UC93"/>
<dbReference type="EMBL" id="JAIWQS010000008">
    <property type="protein sequence ID" value="KAJ8898867.1"/>
    <property type="molecule type" value="Genomic_DNA"/>
</dbReference>
<dbReference type="GO" id="GO:0005634">
    <property type="term" value="C:nucleus"/>
    <property type="evidence" value="ECO:0007669"/>
    <property type="project" value="UniProtKB-SubCell"/>
</dbReference>
<evidence type="ECO:0000256" key="4">
    <source>
        <dbReference type="ARBA" id="ARBA00023163"/>
    </source>
</evidence>
<keyword evidence="3" id="KW-0238">DNA-binding</keyword>
<keyword evidence="5" id="KW-0539">Nucleus</keyword>
<evidence type="ECO:0000313" key="7">
    <source>
        <dbReference type="EMBL" id="KAJ8898867.1"/>
    </source>
</evidence>
<reference evidence="7 8" key="1">
    <citation type="submission" date="2021-09" db="EMBL/GenBank/DDBJ databases">
        <title>Genomic insights and catalytic innovation underlie evolution of tropane alkaloids biosynthesis.</title>
        <authorList>
            <person name="Wang Y.-J."/>
            <person name="Tian T."/>
            <person name="Huang J.-P."/>
            <person name="Huang S.-X."/>
        </authorList>
    </citation>
    <scope>NUCLEOTIDE SEQUENCE [LARGE SCALE GENOMIC DNA]</scope>
    <source>
        <strain evidence="7">KIB-2018</strain>
        <tissue evidence="7">Leaf</tissue>
    </source>
</reference>
<organism evidence="7 8">
    <name type="scientific">Erythroxylum novogranatense</name>
    <dbReference type="NCBI Taxonomy" id="1862640"/>
    <lineage>
        <taxon>Eukaryota</taxon>
        <taxon>Viridiplantae</taxon>
        <taxon>Streptophyta</taxon>
        <taxon>Embryophyta</taxon>
        <taxon>Tracheophyta</taxon>
        <taxon>Spermatophyta</taxon>
        <taxon>Magnoliopsida</taxon>
        <taxon>eudicotyledons</taxon>
        <taxon>Gunneridae</taxon>
        <taxon>Pentapetalae</taxon>
        <taxon>rosids</taxon>
        <taxon>fabids</taxon>
        <taxon>Malpighiales</taxon>
        <taxon>Erythroxylaceae</taxon>
        <taxon>Erythroxylum</taxon>
    </lineage>
</organism>